<reference evidence="9" key="1">
    <citation type="submission" date="2022-05" db="EMBL/GenBank/DDBJ databases">
        <authorList>
            <person name="Sun H.-N."/>
        </authorList>
    </citation>
    <scope>NUCLEOTIDE SEQUENCE</scope>
    <source>
        <strain evidence="9">HB14</strain>
    </source>
</reference>
<feature type="transmembrane region" description="Helical" evidence="7">
    <location>
        <begin position="304"/>
        <end position="320"/>
    </location>
</feature>
<evidence type="ECO:0000256" key="2">
    <source>
        <dbReference type="ARBA" id="ARBA00022448"/>
    </source>
</evidence>
<feature type="transmembrane region" description="Helical" evidence="7">
    <location>
        <begin position="219"/>
        <end position="239"/>
    </location>
</feature>
<dbReference type="Gene3D" id="3.30.70.100">
    <property type="match status" value="1"/>
</dbReference>
<sequence length="453" mass="47614">MTPSLSTFERRSVSALSSLYAFRMLGLFMVLPVLSVYGPSYSGASAALLGLALGAYGASQALLQIPFGVLSDKLGRKPVIIAGLLIFMLGSVIAALADSIWGLIIGRLLQGGGAIASAVMALVTDLTSDENRTKAMASIGASIGVSFALALVLGPALAGLGGLSLIFWLTALLGLVGIAIVLWVVPSVATSNTRRRESGAVPQLLWQTLKNKELLRLDAGIFALHFVLMASFVVVPLMLGGPLGVAPGYHWLIYLPILGGSFIAMLPFIIIAEKRRKMKPVFLLAIGLLGLSLVWLALVPKALGWWLVGLFGFFMAFNLLEATLPSLVSKLAPAGSKGTATGIYSTAQFLGAFCGGAVGGILYQSGGVSQVLGVCALVTGLWWLAARAMAPPRYLASILIPLAGRSPEWVEQKLAAQKGVAEVLIVPGEDMIYLKVDSRRVDRAEITRLLADT</sequence>
<feature type="transmembrane region" description="Helical" evidence="7">
    <location>
        <begin position="368"/>
        <end position="385"/>
    </location>
</feature>
<reference evidence="9" key="2">
    <citation type="submission" date="2023-01" db="EMBL/GenBank/DDBJ databases">
        <title>Gilvimarinus xylanilyticus HB14 isolated from Caulerpa lentillifera aquaculture base in Hainan, China.</title>
        <authorList>
            <person name="Zhang Y.-J."/>
        </authorList>
    </citation>
    <scope>NUCLEOTIDE SEQUENCE</scope>
    <source>
        <strain evidence="9">HB14</strain>
    </source>
</reference>
<keyword evidence="4 7" id="KW-0812">Transmembrane</keyword>
<dbReference type="PANTHER" id="PTHR23517">
    <property type="entry name" value="RESISTANCE PROTEIN MDTM, PUTATIVE-RELATED-RELATED"/>
    <property type="match status" value="1"/>
</dbReference>
<dbReference type="InterPro" id="IPR020846">
    <property type="entry name" value="MFS_dom"/>
</dbReference>
<feature type="transmembrane region" description="Helical" evidence="7">
    <location>
        <begin position="341"/>
        <end position="362"/>
    </location>
</feature>
<feature type="transmembrane region" description="Helical" evidence="7">
    <location>
        <begin position="20"/>
        <end position="38"/>
    </location>
</feature>
<organism evidence="9 10">
    <name type="scientific">Gilvimarinus xylanilyticus</name>
    <dbReference type="NCBI Taxonomy" id="2944139"/>
    <lineage>
        <taxon>Bacteria</taxon>
        <taxon>Pseudomonadati</taxon>
        <taxon>Pseudomonadota</taxon>
        <taxon>Gammaproteobacteria</taxon>
        <taxon>Cellvibrionales</taxon>
        <taxon>Cellvibrionaceae</taxon>
        <taxon>Gilvimarinus</taxon>
    </lineage>
</organism>
<comment type="subcellular location">
    <subcellularLocation>
        <location evidence="1">Cell membrane</location>
        <topology evidence="1">Multi-pass membrane protein</topology>
    </subcellularLocation>
</comment>
<keyword evidence="5 7" id="KW-1133">Transmembrane helix</keyword>
<keyword evidence="3" id="KW-1003">Cell membrane</keyword>
<dbReference type="Proteomes" id="UP001139319">
    <property type="component" value="Unassembled WGS sequence"/>
</dbReference>
<dbReference type="Pfam" id="PF07690">
    <property type="entry name" value="MFS_1"/>
    <property type="match status" value="1"/>
</dbReference>
<feature type="transmembrane region" description="Helical" evidence="7">
    <location>
        <begin position="44"/>
        <end position="67"/>
    </location>
</feature>
<dbReference type="InterPro" id="IPR036259">
    <property type="entry name" value="MFS_trans_sf"/>
</dbReference>
<dbReference type="Gene3D" id="1.20.1250.20">
    <property type="entry name" value="MFS general substrate transporter like domains"/>
    <property type="match status" value="1"/>
</dbReference>
<evidence type="ECO:0000256" key="7">
    <source>
        <dbReference type="SAM" id="Phobius"/>
    </source>
</evidence>
<protein>
    <submittedName>
        <fullName evidence="9">MFS transporter</fullName>
    </submittedName>
</protein>
<evidence type="ECO:0000256" key="1">
    <source>
        <dbReference type="ARBA" id="ARBA00004651"/>
    </source>
</evidence>
<dbReference type="Pfam" id="PF21987">
    <property type="entry name" value="YajR_YAM"/>
    <property type="match status" value="1"/>
</dbReference>
<keyword evidence="10" id="KW-1185">Reference proteome</keyword>
<dbReference type="GO" id="GO:0005886">
    <property type="term" value="C:plasma membrane"/>
    <property type="evidence" value="ECO:0007669"/>
    <property type="project" value="UniProtKB-SubCell"/>
</dbReference>
<keyword evidence="2" id="KW-0813">Transport</keyword>
<dbReference type="AlphaFoldDB" id="A0A9X2KWU1"/>
<evidence type="ECO:0000256" key="5">
    <source>
        <dbReference type="ARBA" id="ARBA00022989"/>
    </source>
</evidence>
<feature type="domain" description="Major facilitator superfamily (MFS) profile" evidence="8">
    <location>
        <begin position="12"/>
        <end position="394"/>
    </location>
</feature>
<feature type="transmembrane region" description="Helical" evidence="7">
    <location>
        <begin position="251"/>
        <end position="272"/>
    </location>
</feature>
<dbReference type="RefSeq" id="WP_253967743.1">
    <property type="nucleotide sequence ID" value="NZ_JAMFTH010000002.1"/>
</dbReference>
<dbReference type="PROSITE" id="PS50850">
    <property type="entry name" value="MFS"/>
    <property type="match status" value="1"/>
</dbReference>
<proteinExistence type="predicted"/>
<evidence type="ECO:0000259" key="8">
    <source>
        <dbReference type="PROSITE" id="PS50850"/>
    </source>
</evidence>
<feature type="transmembrane region" description="Helical" evidence="7">
    <location>
        <begin position="165"/>
        <end position="185"/>
    </location>
</feature>
<dbReference type="EMBL" id="JAMFTH010000002">
    <property type="protein sequence ID" value="MCP8899445.1"/>
    <property type="molecule type" value="Genomic_DNA"/>
</dbReference>
<accession>A0A9X2KWU1</accession>
<evidence type="ECO:0000313" key="9">
    <source>
        <dbReference type="EMBL" id="MCP8899445.1"/>
    </source>
</evidence>
<gene>
    <name evidence="9" type="ORF">M6D89_09065</name>
</gene>
<evidence type="ECO:0000313" key="10">
    <source>
        <dbReference type="Proteomes" id="UP001139319"/>
    </source>
</evidence>
<dbReference type="CDD" id="cd17472">
    <property type="entry name" value="MFS_YajR_like"/>
    <property type="match status" value="1"/>
</dbReference>
<comment type="caution">
    <text evidence="9">The sequence shown here is derived from an EMBL/GenBank/DDBJ whole genome shotgun (WGS) entry which is preliminary data.</text>
</comment>
<evidence type="ECO:0000256" key="6">
    <source>
        <dbReference type="ARBA" id="ARBA00023136"/>
    </source>
</evidence>
<feature type="transmembrane region" description="Helical" evidence="7">
    <location>
        <begin position="135"/>
        <end position="159"/>
    </location>
</feature>
<dbReference type="GO" id="GO:0022857">
    <property type="term" value="F:transmembrane transporter activity"/>
    <property type="evidence" value="ECO:0007669"/>
    <property type="project" value="InterPro"/>
</dbReference>
<feature type="transmembrane region" description="Helical" evidence="7">
    <location>
        <begin position="281"/>
        <end position="298"/>
    </location>
</feature>
<dbReference type="SUPFAM" id="SSF103473">
    <property type="entry name" value="MFS general substrate transporter"/>
    <property type="match status" value="1"/>
</dbReference>
<dbReference type="InterPro" id="IPR050171">
    <property type="entry name" value="MFS_Transporters"/>
</dbReference>
<dbReference type="PANTHER" id="PTHR23517:SF2">
    <property type="entry name" value="MULTIDRUG RESISTANCE PROTEIN MDTH"/>
    <property type="match status" value="1"/>
</dbReference>
<feature type="transmembrane region" description="Helical" evidence="7">
    <location>
        <begin position="103"/>
        <end position="123"/>
    </location>
</feature>
<evidence type="ECO:0000256" key="4">
    <source>
        <dbReference type="ARBA" id="ARBA00022692"/>
    </source>
</evidence>
<dbReference type="InterPro" id="IPR054152">
    <property type="entry name" value="YajR_YAM"/>
</dbReference>
<dbReference type="InterPro" id="IPR011701">
    <property type="entry name" value="MFS"/>
</dbReference>
<keyword evidence="6 7" id="KW-0472">Membrane</keyword>
<evidence type="ECO:0000256" key="3">
    <source>
        <dbReference type="ARBA" id="ARBA00022475"/>
    </source>
</evidence>
<name>A0A9X2KWU1_9GAMM</name>
<feature type="transmembrane region" description="Helical" evidence="7">
    <location>
        <begin position="79"/>
        <end position="97"/>
    </location>
</feature>